<dbReference type="AlphaFoldDB" id="A0AAV2QSW0"/>
<protein>
    <submittedName>
        <fullName evidence="1">Uncharacterized protein</fullName>
    </submittedName>
</protein>
<reference evidence="1 2" key="1">
    <citation type="submission" date="2024-05" db="EMBL/GenBank/DDBJ databases">
        <authorList>
            <person name="Wallberg A."/>
        </authorList>
    </citation>
    <scope>NUCLEOTIDE SEQUENCE [LARGE SCALE GENOMIC DNA]</scope>
</reference>
<dbReference type="Proteomes" id="UP001497623">
    <property type="component" value="Unassembled WGS sequence"/>
</dbReference>
<comment type="caution">
    <text evidence="1">The sequence shown here is derived from an EMBL/GenBank/DDBJ whole genome shotgun (WGS) entry which is preliminary data.</text>
</comment>
<feature type="non-terminal residue" evidence="1">
    <location>
        <position position="1"/>
    </location>
</feature>
<sequence>EPVQECSSGSRCGIYCKQWGSSVHYTTQRLLSMKQFLAIAAFLSLGTLSWAQIIHPYECHCGLFVSYSTGESEVYRLDPLHLEGCEDESLCVTACQNEWDDLTNNGDLTSELNSGYTLGQDICLQSLEHFIPFLTDEKGFLNARLCEGNWEDTGKTTRQNICCNAAHWYDCEA</sequence>
<evidence type="ECO:0000313" key="1">
    <source>
        <dbReference type="EMBL" id="CAL4096196.1"/>
    </source>
</evidence>
<dbReference type="EMBL" id="CAXKWB010009844">
    <property type="protein sequence ID" value="CAL4096196.1"/>
    <property type="molecule type" value="Genomic_DNA"/>
</dbReference>
<keyword evidence="2" id="KW-1185">Reference proteome</keyword>
<name>A0AAV2QSW0_MEGNR</name>
<proteinExistence type="predicted"/>
<accession>A0AAV2QSW0</accession>
<evidence type="ECO:0000313" key="2">
    <source>
        <dbReference type="Proteomes" id="UP001497623"/>
    </source>
</evidence>
<organism evidence="1 2">
    <name type="scientific">Meganyctiphanes norvegica</name>
    <name type="common">Northern krill</name>
    <name type="synonym">Thysanopoda norvegica</name>
    <dbReference type="NCBI Taxonomy" id="48144"/>
    <lineage>
        <taxon>Eukaryota</taxon>
        <taxon>Metazoa</taxon>
        <taxon>Ecdysozoa</taxon>
        <taxon>Arthropoda</taxon>
        <taxon>Crustacea</taxon>
        <taxon>Multicrustacea</taxon>
        <taxon>Malacostraca</taxon>
        <taxon>Eumalacostraca</taxon>
        <taxon>Eucarida</taxon>
        <taxon>Euphausiacea</taxon>
        <taxon>Euphausiidae</taxon>
        <taxon>Meganyctiphanes</taxon>
    </lineage>
</organism>
<gene>
    <name evidence="1" type="ORF">MNOR_LOCUS15614</name>
</gene>